<feature type="compositionally biased region" description="Polar residues" evidence="1">
    <location>
        <begin position="27"/>
        <end position="38"/>
    </location>
</feature>
<proteinExistence type="predicted"/>
<keyword evidence="3" id="KW-1185">Reference proteome</keyword>
<evidence type="ECO:0000313" key="3">
    <source>
        <dbReference type="Proteomes" id="UP000324748"/>
    </source>
</evidence>
<gene>
    <name evidence="2" type="ORF">PGT21_019771</name>
</gene>
<feature type="compositionally biased region" description="Low complexity" evidence="1">
    <location>
        <begin position="12"/>
        <end position="25"/>
    </location>
</feature>
<reference evidence="2 3" key="1">
    <citation type="submission" date="2019-05" db="EMBL/GenBank/DDBJ databases">
        <title>Emergence of the Ug99 lineage of the wheat stem rust pathogen through somatic hybridization.</title>
        <authorList>
            <person name="Li F."/>
            <person name="Upadhyaya N.M."/>
            <person name="Sperschneider J."/>
            <person name="Matny O."/>
            <person name="Nguyen-Phuc H."/>
            <person name="Mago R."/>
            <person name="Raley C."/>
            <person name="Miller M.E."/>
            <person name="Silverstein K.A.T."/>
            <person name="Henningsen E."/>
            <person name="Hirsch C.D."/>
            <person name="Visser B."/>
            <person name="Pretorius Z.A."/>
            <person name="Steffenson B.J."/>
            <person name="Schwessinger B."/>
            <person name="Dodds P.N."/>
            <person name="Figueroa M."/>
        </authorList>
    </citation>
    <scope>NUCLEOTIDE SEQUENCE [LARGE SCALE GENOMIC DNA]</scope>
    <source>
        <strain evidence="2">21-0</strain>
    </source>
</reference>
<evidence type="ECO:0000256" key="1">
    <source>
        <dbReference type="SAM" id="MobiDB-lite"/>
    </source>
</evidence>
<accession>A0A5B0QJ26</accession>
<name>A0A5B0QJ26_PUCGR</name>
<dbReference type="OrthoDB" id="26184at2759"/>
<comment type="caution">
    <text evidence="2">The sequence shown here is derived from an EMBL/GenBank/DDBJ whole genome shotgun (WGS) entry which is preliminary data.</text>
</comment>
<feature type="region of interest" description="Disordered" evidence="1">
    <location>
        <begin position="1"/>
        <end position="44"/>
    </location>
</feature>
<dbReference type="Proteomes" id="UP000324748">
    <property type="component" value="Unassembled WGS sequence"/>
</dbReference>
<organism evidence="2 3">
    <name type="scientific">Puccinia graminis f. sp. tritici</name>
    <dbReference type="NCBI Taxonomy" id="56615"/>
    <lineage>
        <taxon>Eukaryota</taxon>
        <taxon>Fungi</taxon>
        <taxon>Dikarya</taxon>
        <taxon>Basidiomycota</taxon>
        <taxon>Pucciniomycotina</taxon>
        <taxon>Pucciniomycetes</taxon>
        <taxon>Pucciniales</taxon>
        <taxon>Pucciniaceae</taxon>
        <taxon>Puccinia</taxon>
    </lineage>
</organism>
<protein>
    <submittedName>
        <fullName evidence="2">Uncharacterized protein</fullName>
    </submittedName>
</protein>
<sequence>MTDIVQPSGGCPSSSRSYLPSRPGSMATPTVMSPTSVQAEKPEPKSLPSIREFLFLLLSRFCPCHRLPNLGLVSQPGRRRRYHRPIIQPRHSEYHQLGSSLRDFLLRTLLELIDRPAWLSDHSIPIVHPSRSRHHNLSLASSPSSVDLRSAHPPLVLPLARFYFSSGSISWPRRTPPPAGSSSSPATPAPTTSPT</sequence>
<dbReference type="AlphaFoldDB" id="A0A5B0QJ26"/>
<evidence type="ECO:0000313" key="2">
    <source>
        <dbReference type="EMBL" id="KAA1113063.1"/>
    </source>
</evidence>
<dbReference type="EMBL" id="VSWC01000015">
    <property type="protein sequence ID" value="KAA1113063.1"/>
    <property type="molecule type" value="Genomic_DNA"/>
</dbReference>
<feature type="region of interest" description="Disordered" evidence="1">
    <location>
        <begin position="172"/>
        <end position="195"/>
    </location>
</feature>